<dbReference type="HOGENOM" id="CLU_009673_5_2_6"/>
<dbReference type="Proteomes" id="UP000000647">
    <property type="component" value="Chromosome"/>
</dbReference>
<evidence type="ECO:0000313" key="5">
    <source>
        <dbReference type="EMBL" id="ABM61604.1"/>
    </source>
</evidence>
<dbReference type="GO" id="GO:0004521">
    <property type="term" value="F:RNA endonuclease activity"/>
    <property type="evidence" value="ECO:0007669"/>
    <property type="project" value="TreeGrafter"/>
</dbReference>
<dbReference type="EMBL" id="CP000544">
    <property type="protein sequence ID" value="ABM61604.1"/>
    <property type="molecule type" value="Genomic_DNA"/>
</dbReference>
<dbReference type="Pfam" id="PF10996">
    <property type="entry name" value="Beta-Casp"/>
    <property type="match status" value="1"/>
</dbReference>
<dbReference type="InterPro" id="IPR036866">
    <property type="entry name" value="RibonucZ/Hydroxyglut_hydro"/>
</dbReference>
<feature type="domain" description="Metallo-beta-lactamase" evidence="3">
    <location>
        <begin position="13"/>
        <end position="240"/>
    </location>
</feature>
<proteinExistence type="predicted"/>
<sequence length="476" mass="52240">MRLHFYGATRQVTGSCMLLEAGGRRVLIDCGLIQGGGKQEARNREPFPFDPTTLDAVVLTHAHLDHSGRLPLLVRSGYDGPIHTHTAGAALVDILLRDAAFLAERDAAIENKKRRRRHDEPVEPTYTVADAEQTIEALVGHAYDEPWQPVPGVTVRLRDAGHILGSAIVEMWIEADGERRKVVFSGDLGHAGAPILRNPTEVGEADLLVMESTYGDRDHRSWEETWEELGEIIRNARASHGNILVPAFAVGRTQELLYILARHYEAWELGDWSVFLDSPMAIEATKVYARFPELYDAETAAFYAEPDHHRFQLPNLRLTPQAEDSMAINRVQSGALIIAGSGMCNGGRIRHHFKHNLWRRNCNVIMVGFQAQGTPGRALVDGASELNLWGESVRVGAKVHTVGGLSAHAGRSELIAWAEHFATAPRVALVHGEAGAMDSLAEALRGRGLEVETPEEGASIDLRQLPARSAEPPEAS</sequence>
<reference evidence="5 6" key="2">
    <citation type="journal article" date="2013" name="Stand. Genomic Sci.">
        <title>Complete genome sequence of Halorhodospira halophila SL1.</title>
        <authorList>
            <person name="Challacombe J.F."/>
            <person name="Majid S."/>
            <person name="Deole R."/>
            <person name="Brettin T.S."/>
            <person name="Bruce D."/>
            <person name="Delano S.F."/>
            <person name="Detter J.C."/>
            <person name="Gleasner C.D."/>
            <person name="Han C.S."/>
            <person name="Misra M."/>
            <person name="Reitenga K.G."/>
            <person name="Mikhailova N."/>
            <person name="Woyke T."/>
            <person name="Pitluck S."/>
            <person name="Nolan M."/>
            <person name="Land M.L."/>
            <person name="Saunders E."/>
            <person name="Tapia R."/>
            <person name="Lapidus A."/>
            <person name="Ivanova N."/>
            <person name="Hoff W.D."/>
        </authorList>
    </citation>
    <scope>NUCLEOTIDE SEQUENCE [LARGE SCALE GENOMIC DNA]</scope>
    <source>
        <strain evidence="6">DSM 244 / SL1</strain>
    </source>
</reference>
<dbReference type="InterPro" id="IPR011108">
    <property type="entry name" value="RMMBL"/>
</dbReference>
<feature type="domain" description="Beta-Casp" evidence="4">
    <location>
        <begin position="253"/>
        <end position="379"/>
    </location>
</feature>
<keyword evidence="6" id="KW-1185">Reference proteome</keyword>
<dbReference type="InterPro" id="IPR050698">
    <property type="entry name" value="MBL"/>
</dbReference>
<dbReference type="InterPro" id="IPR001279">
    <property type="entry name" value="Metallo-B-lactamas"/>
</dbReference>
<dbReference type="PANTHER" id="PTHR11203">
    <property type="entry name" value="CLEAVAGE AND POLYADENYLATION SPECIFICITY FACTOR FAMILY MEMBER"/>
    <property type="match status" value="1"/>
</dbReference>
<dbReference type="SUPFAM" id="SSF56281">
    <property type="entry name" value="Metallo-hydrolase/oxidoreductase"/>
    <property type="match status" value="1"/>
</dbReference>
<evidence type="ECO:0000256" key="2">
    <source>
        <dbReference type="SAM" id="MobiDB-lite"/>
    </source>
</evidence>
<organism evidence="5 6">
    <name type="scientific">Halorhodospira halophila (strain DSM 244 / SL1)</name>
    <name type="common">Ectothiorhodospira halophila (strain DSM 244 / SL1)</name>
    <dbReference type="NCBI Taxonomy" id="349124"/>
    <lineage>
        <taxon>Bacteria</taxon>
        <taxon>Pseudomonadati</taxon>
        <taxon>Pseudomonadota</taxon>
        <taxon>Gammaproteobacteria</taxon>
        <taxon>Chromatiales</taxon>
        <taxon>Ectothiorhodospiraceae</taxon>
        <taxon>Halorhodospira</taxon>
    </lineage>
</organism>
<dbReference type="SMART" id="SM00849">
    <property type="entry name" value="Lactamase_B"/>
    <property type="match status" value="1"/>
</dbReference>
<dbReference type="SMART" id="SM01027">
    <property type="entry name" value="Beta-Casp"/>
    <property type="match status" value="1"/>
</dbReference>
<dbReference type="CDD" id="cd16295">
    <property type="entry name" value="TTHA0252-CPSF-like_MBL-fold"/>
    <property type="match status" value="1"/>
</dbReference>
<dbReference type="AlphaFoldDB" id="A1WV92"/>
<dbReference type="GO" id="GO:0016787">
    <property type="term" value="F:hydrolase activity"/>
    <property type="evidence" value="ECO:0007669"/>
    <property type="project" value="UniProtKB-KW"/>
</dbReference>
<keyword evidence="1" id="KW-0378">Hydrolase</keyword>
<dbReference type="eggNOG" id="COG1236">
    <property type="taxonomic scope" value="Bacteria"/>
</dbReference>
<dbReference type="Pfam" id="PF00753">
    <property type="entry name" value="Lactamase_B"/>
    <property type="match status" value="1"/>
</dbReference>
<dbReference type="KEGG" id="hha:Hhal_0828"/>
<dbReference type="STRING" id="349124.Hhal_0828"/>
<dbReference type="OrthoDB" id="9803916at2"/>
<protein>
    <submittedName>
        <fullName evidence="5">Beta-lactamase domain protein</fullName>
    </submittedName>
</protein>
<dbReference type="Gene3D" id="3.40.50.10890">
    <property type="match status" value="1"/>
</dbReference>
<evidence type="ECO:0000259" key="3">
    <source>
        <dbReference type="SMART" id="SM00849"/>
    </source>
</evidence>
<gene>
    <name evidence="5" type="ordered locus">Hhal_0828</name>
</gene>
<evidence type="ECO:0000313" key="6">
    <source>
        <dbReference type="Proteomes" id="UP000000647"/>
    </source>
</evidence>
<evidence type="ECO:0000256" key="1">
    <source>
        <dbReference type="ARBA" id="ARBA00022801"/>
    </source>
</evidence>
<dbReference type="PANTHER" id="PTHR11203:SF37">
    <property type="entry name" value="INTEGRATOR COMPLEX SUBUNIT 11"/>
    <property type="match status" value="1"/>
</dbReference>
<dbReference type="RefSeq" id="WP_011813627.1">
    <property type="nucleotide sequence ID" value="NC_008789.1"/>
</dbReference>
<dbReference type="Pfam" id="PF07521">
    <property type="entry name" value="RMMBL"/>
    <property type="match status" value="1"/>
</dbReference>
<dbReference type="Gene3D" id="3.60.15.10">
    <property type="entry name" value="Ribonuclease Z/Hydroxyacylglutathione hydrolase-like"/>
    <property type="match status" value="1"/>
</dbReference>
<reference evidence="6" key="1">
    <citation type="submission" date="2006-12" db="EMBL/GenBank/DDBJ databases">
        <title>Complete sequence of Halorhodospira halophila SL1.</title>
        <authorList>
            <consortium name="US DOE Joint Genome Institute"/>
            <person name="Copeland A."/>
            <person name="Lucas S."/>
            <person name="Lapidus A."/>
            <person name="Barry K."/>
            <person name="Detter J.C."/>
            <person name="Glavina del Rio T."/>
            <person name="Hammon N."/>
            <person name="Israni S."/>
            <person name="Dalin E."/>
            <person name="Tice H."/>
            <person name="Pitluck S."/>
            <person name="Saunders E."/>
            <person name="Brettin T."/>
            <person name="Bruce D."/>
            <person name="Han C."/>
            <person name="Tapia R."/>
            <person name="Schmutz J."/>
            <person name="Larimer F."/>
            <person name="Land M."/>
            <person name="Hauser L."/>
            <person name="Kyrpides N."/>
            <person name="Mikhailova N."/>
            <person name="Hoff W."/>
            <person name="Richardson P."/>
        </authorList>
    </citation>
    <scope>NUCLEOTIDE SEQUENCE [LARGE SCALE GENOMIC DNA]</scope>
    <source>
        <strain evidence="6">DSM 244 / SL1</strain>
    </source>
</reference>
<accession>A1WV92</accession>
<name>A1WV92_HALHL</name>
<feature type="region of interest" description="Disordered" evidence="2">
    <location>
        <begin position="451"/>
        <end position="476"/>
    </location>
</feature>
<evidence type="ECO:0000259" key="4">
    <source>
        <dbReference type="SMART" id="SM01027"/>
    </source>
</evidence>
<dbReference type="InterPro" id="IPR022712">
    <property type="entry name" value="Beta_Casp"/>
</dbReference>